<dbReference type="InterPro" id="IPR050166">
    <property type="entry name" value="ABC_transporter_ATP-bind"/>
</dbReference>
<dbReference type="InterPro" id="IPR027417">
    <property type="entry name" value="P-loop_NTPase"/>
</dbReference>
<evidence type="ECO:0000313" key="3">
    <source>
        <dbReference type="EMBL" id="BBW97759.1"/>
    </source>
</evidence>
<evidence type="ECO:0000256" key="1">
    <source>
        <dbReference type="ARBA" id="ARBA00022448"/>
    </source>
</evidence>
<dbReference type="GO" id="GO:0005524">
    <property type="term" value="F:ATP binding"/>
    <property type="evidence" value="ECO:0007669"/>
    <property type="project" value="InterPro"/>
</dbReference>
<dbReference type="SUPFAM" id="SSF52540">
    <property type="entry name" value="P-loop containing nucleoside triphosphate hydrolases"/>
    <property type="match status" value="1"/>
</dbReference>
<dbReference type="Gene3D" id="3.40.50.300">
    <property type="entry name" value="P-loop containing nucleotide triphosphate hydrolases"/>
    <property type="match status" value="1"/>
</dbReference>
<keyword evidence="4" id="KW-1185">Reference proteome</keyword>
<sequence length="76" mass="8522">MIILRNIKKYYKLGSESIEVLKGVSLHLQKGQLICLLGESGCGKSTLLNIIGGLDYADEGEYIFQSINVREFNEKE</sequence>
<feature type="domain" description="ABC transporter" evidence="2">
    <location>
        <begin position="21"/>
        <end position="71"/>
    </location>
</feature>
<organism evidence="3 4">
    <name type="scientific">Geobacillus subterraneus</name>
    <dbReference type="NCBI Taxonomy" id="129338"/>
    <lineage>
        <taxon>Bacteria</taxon>
        <taxon>Bacillati</taxon>
        <taxon>Bacillota</taxon>
        <taxon>Bacilli</taxon>
        <taxon>Bacillales</taxon>
        <taxon>Anoxybacillaceae</taxon>
        <taxon>Geobacillus</taxon>
    </lineage>
</organism>
<dbReference type="AlphaFoldDB" id="A0A679FRR2"/>
<name>A0A679FRR2_9BACL</name>
<evidence type="ECO:0000259" key="2">
    <source>
        <dbReference type="Pfam" id="PF00005"/>
    </source>
</evidence>
<evidence type="ECO:0000313" key="4">
    <source>
        <dbReference type="Proteomes" id="UP000501421"/>
    </source>
</evidence>
<dbReference type="PANTHER" id="PTHR42788:SF13">
    <property type="entry name" value="ALIPHATIC SULFONATES IMPORT ATP-BINDING PROTEIN SSUB"/>
    <property type="match status" value="1"/>
</dbReference>
<reference evidence="4" key="1">
    <citation type="journal article" date="2020" name="Microbiol. Resour. Announc.">
        <title>Complete Genome Sequence of Geobacillus sp. Strain E55-1, Isolated from Mine Geyser in Japan.</title>
        <authorList>
            <person name="Miyazaki K."/>
            <person name="Hase E."/>
            <person name="Tokito N."/>
        </authorList>
    </citation>
    <scope>NUCLEOTIDE SEQUENCE [LARGE SCALE GENOMIC DNA]</scope>
    <source>
        <strain evidence="4">E55-1</strain>
    </source>
</reference>
<protein>
    <recommendedName>
        <fullName evidence="2">ABC transporter domain-containing protein</fullName>
    </recommendedName>
</protein>
<dbReference type="PANTHER" id="PTHR42788">
    <property type="entry name" value="TAURINE IMPORT ATP-BINDING PROTEIN-RELATED"/>
    <property type="match status" value="1"/>
</dbReference>
<gene>
    <name evidence="3" type="ORF">GsuE55_25920</name>
</gene>
<dbReference type="Pfam" id="PF00005">
    <property type="entry name" value="ABC_tran"/>
    <property type="match status" value="1"/>
</dbReference>
<dbReference type="InterPro" id="IPR003439">
    <property type="entry name" value="ABC_transporter-like_ATP-bd"/>
</dbReference>
<proteinExistence type="predicted"/>
<accession>A0A679FRR2</accession>
<dbReference type="EMBL" id="AP022557">
    <property type="protein sequence ID" value="BBW97759.1"/>
    <property type="molecule type" value="Genomic_DNA"/>
</dbReference>
<dbReference type="Proteomes" id="UP000501421">
    <property type="component" value="Chromosome"/>
</dbReference>
<dbReference type="GO" id="GO:0016887">
    <property type="term" value="F:ATP hydrolysis activity"/>
    <property type="evidence" value="ECO:0007669"/>
    <property type="project" value="InterPro"/>
</dbReference>
<keyword evidence="1" id="KW-0813">Transport</keyword>